<protein>
    <submittedName>
        <fullName evidence="1">Uncharacterized protein</fullName>
    </submittedName>
</protein>
<organism evidence="1 2">
    <name type="scientific">Dreissena polymorpha</name>
    <name type="common">Zebra mussel</name>
    <name type="synonym">Mytilus polymorpha</name>
    <dbReference type="NCBI Taxonomy" id="45954"/>
    <lineage>
        <taxon>Eukaryota</taxon>
        <taxon>Metazoa</taxon>
        <taxon>Spiralia</taxon>
        <taxon>Lophotrochozoa</taxon>
        <taxon>Mollusca</taxon>
        <taxon>Bivalvia</taxon>
        <taxon>Autobranchia</taxon>
        <taxon>Heteroconchia</taxon>
        <taxon>Euheterodonta</taxon>
        <taxon>Imparidentia</taxon>
        <taxon>Neoheterodontei</taxon>
        <taxon>Myida</taxon>
        <taxon>Dreissenoidea</taxon>
        <taxon>Dreissenidae</taxon>
        <taxon>Dreissena</taxon>
    </lineage>
</organism>
<evidence type="ECO:0000313" key="2">
    <source>
        <dbReference type="Proteomes" id="UP000828390"/>
    </source>
</evidence>
<dbReference type="AlphaFoldDB" id="A0A9D4L6V9"/>
<reference evidence="1" key="2">
    <citation type="submission" date="2020-11" db="EMBL/GenBank/DDBJ databases">
        <authorList>
            <person name="McCartney M.A."/>
            <person name="Auch B."/>
            <person name="Kono T."/>
            <person name="Mallez S."/>
            <person name="Becker A."/>
            <person name="Gohl D.M."/>
            <person name="Silverstein K.A.T."/>
            <person name="Koren S."/>
            <person name="Bechman K.B."/>
            <person name="Herman A."/>
            <person name="Abrahante J.E."/>
            <person name="Garbe J."/>
        </authorList>
    </citation>
    <scope>NUCLEOTIDE SEQUENCE</scope>
    <source>
        <strain evidence="1">Duluth1</strain>
        <tissue evidence="1">Whole animal</tissue>
    </source>
</reference>
<dbReference type="EMBL" id="JAIWYP010000003">
    <property type="protein sequence ID" value="KAH3851546.1"/>
    <property type="molecule type" value="Genomic_DNA"/>
</dbReference>
<name>A0A9D4L6V9_DREPO</name>
<accession>A0A9D4L6V9</accession>
<gene>
    <name evidence="1" type="ORF">DPMN_094028</name>
</gene>
<reference evidence="1" key="1">
    <citation type="journal article" date="2019" name="bioRxiv">
        <title>The Genome of the Zebra Mussel, Dreissena polymorpha: A Resource for Invasive Species Research.</title>
        <authorList>
            <person name="McCartney M.A."/>
            <person name="Auch B."/>
            <person name="Kono T."/>
            <person name="Mallez S."/>
            <person name="Zhang Y."/>
            <person name="Obille A."/>
            <person name="Becker A."/>
            <person name="Abrahante J.E."/>
            <person name="Garbe J."/>
            <person name="Badalamenti J.P."/>
            <person name="Herman A."/>
            <person name="Mangelson H."/>
            <person name="Liachko I."/>
            <person name="Sullivan S."/>
            <person name="Sone E.D."/>
            <person name="Koren S."/>
            <person name="Silverstein K.A.T."/>
            <person name="Beckman K.B."/>
            <person name="Gohl D.M."/>
        </authorList>
    </citation>
    <scope>NUCLEOTIDE SEQUENCE</scope>
    <source>
        <strain evidence="1">Duluth1</strain>
        <tissue evidence="1">Whole animal</tissue>
    </source>
</reference>
<keyword evidence="2" id="KW-1185">Reference proteome</keyword>
<sequence length="60" mass="6052">MPVFGATTYTSGSSTILDTTAGGVLIGTVTYTDADGANTTSITMGSNSYFTFVDNKNGTG</sequence>
<dbReference type="Proteomes" id="UP000828390">
    <property type="component" value="Unassembled WGS sequence"/>
</dbReference>
<comment type="caution">
    <text evidence="1">The sequence shown here is derived from an EMBL/GenBank/DDBJ whole genome shotgun (WGS) entry which is preliminary data.</text>
</comment>
<evidence type="ECO:0000313" key="1">
    <source>
        <dbReference type="EMBL" id="KAH3851546.1"/>
    </source>
</evidence>
<proteinExistence type="predicted"/>